<protein>
    <recommendedName>
        <fullName evidence="8">Ig-like domain-containing protein</fullName>
    </recommendedName>
</protein>
<dbReference type="PANTHER" id="PTHR24100">
    <property type="entry name" value="BUTYROPHILIN"/>
    <property type="match status" value="1"/>
</dbReference>
<dbReference type="InterPro" id="IPR036179">
    <property type="entry name" value="Ig-like_dom_sf"/>
</dbReference>
<dbReference type="InterPro" id="IPR013783">
    <property type="entry name" value="Ig-like_fold"/>
</dbReference>
<dbReference type="InterPro" id="IPR013106">
    <property type="entry name" value="Ig_V-set"/>
</dbReference>
<name>F6S7D2_ORNAN</name>
<dbReference type="eggNOG" id="ENOG502SQC1">
    <property type="taxonomic scope" value="Eukaryota"/>
</dbReference>
<dbReference type="GO" id="GO:0001817">
    <property type="term" value="P:regulation of cytokine production"/>
    <property type="evidence" value="ECO:0000318"/>
    <property type="project" value="GO_Central"/>
</dbReference>
<keyword evidence="2 7" id="KW-0812">Transmembrane</keyword>
<dbReference type="FunFam" id="2.60.40.10:FF:000183">
    <property type="entry name" value="Myelin-oligodendrocyte glycoprotein"/>
    <property type="match status" value="1"/>
</dbReference>
<dbReference type="GO" id="GO:0050852">
    <property type="term" value="P:T cell receptor signaling pathway"/>
    <property type="evidence" value="ECO:0000318"/>
    <property type="project" value="GO_Central"/>
</dbReference>
<evidence type="ECO:0000259" key="8">
    <source>
        <dbReference type="PROSITE" id="PS50835"/>
    </source>
</evidence>
<dbReference type="InParanoid" id="F6S7D2"/>
<dbReference type="GO" id="GO:0009897">
    <property type="term" value="C:external side of plasma membrane"/>
    <property type="evidence" value="ECO:0000318"/>
    <property type="project" value="GO_Central"/>
</dbReference>
<keyword evidence="10" id="KW-1185">Reference proteome</keyword>
<dbReference type="InterPro" id="IPR003599">
    <property type="entry name" value="Ig_sub"/>
</dbReference>
<evidence type="ECO:0000256" key="7">
    <source>
        <dbReference type="SAM" id="Phobius"/>
    </source>
</evidence>
<feature type="transmembrane region" description="Helical" evidence="7">
    <location>
        <begin position="160"/>
        <end position="186"/>
    </location>
</feature>
<dbReference type="InterPro" id="IPR007110">
    <property type="entry name" value="Ig-like_dom"/>
</dbReference>
<evidence type="ECO:0000256" key="4">
    <source>
        <dbReference type="ARBA" id="ARBA00023136"/>
    </source>
</evidence>
<evidence type="ECO:0000256" key="1">
    <source>
        <dbReference type="ARBA" id="ARBA00004370"/>
    </source>
</evidence>
<feature type="domain" description="Ig-like" evidence="8">
    <location>
        <begin position="54"/>
        <end position="151"/>
    </location>
</feature>
<dbReference type="Bgee" id="ENSOANG00000013146">
    <property type="expression patterns" value="Expressed in testis"/>
</dbReference>
<dbReference type="AlphaFoldDB" id="F6S7D2"/>
<organism evidence="9 10">
    <name type="scientific">Ornithorhynchus anatinus</name>
    <name type="common">Duckbill platypus</name>
    <dbReference type="NCBI Taxonomy" id="9258"/>
    <lineage>
        <taxon>Eukaryota</taxon>
        <taxon>Metazoa</taxon>
        <taxon>Chordata</taxon>
        <taxon>Craniata</taxon>
        <taxon>Vertebrata</taxon>
        <taxon>Euteleostomi</taxon>
        <taxon>Mammalia</taxon>
        <taxon>Monotremata</taxon>
        <taxon>Ornithorhynchidae</taxon>
        <taxon>Ornithorhynchus</taxon>
    </lineage>
</organism>
<evidence type="ECO:0000256" key="3">
    <source>
        <dbReference type="ARBA" id="ARBA00022989"/>
    </source>
</evidence>
<dbReference type="Proteomes" id="UP000002279">
    <property type="component" value="Unplaced"/>
</dbReference>
<evidence type="ECO:0000256" key="6">
    <source>
        <dbReference type="ARBA" id="ARBA00023319"/>
    </source>
</evidence>
<keyword evidence="6" id="KW-0393">Immunoglobulin domain</keyword>
<sequence length="194" mass="21762">MTRGSKAVMKKTMGLPESFASTYLVVLLLFLQLLTLGSANFSVIGPADLILALEGEAVELPCHLDPKMSAEDMALKWFLPQPSKVVHLFENREDLFGEQTEYRGRTELLREAIDYGSVAVKIRNVRDSDEGKYICSFYDGQERKEAPLELHVVAPLFPRAFPLMVALGVIFPLLGLVIIGGLYLIWKQYRDKGK</sequence>
<dbReference type="SUPFAM" id="SSF48726">
    <property type="entry name" value="Immunoglobulin"/>
    <property type="match status" value="1"/>
</dbReference>
<dbReference type="PROSITE" id="PS50835">
    <property type="entry name" value="IG_LIKE"/>
    <property type="match status" value="1"/>
</dbReference>
<dbReference type="PANTHER" id="PTHR24100:SF139">
    <property type="entry name" value="BUTYROPHILIN SUBFAMILY 2 MEMBER A2"/>
    <property type="match status" value="1"/>
</dbReference>
<keyword evidence="4 7" id="KW-0472">Membrane</keyword>
<evidence type="ECO:0000313" key="10">
    <source>
        <dbReference type="Proteomes" id="UP000002279"/>
    </source>
</evidence>
<dbReference type="Pfam" id="PF07686">
    <property type="entry name" value="V-set"/>
    <property type="match status" value="1"/>
</dbReference>
<proteinExistence type="predicted"/>
<dbReference type="InterPro" id="IPR050504">
    <property type="entry name" value="IgSF_BTN/MOG"/>
</dbReference>
<dbReference type="GeneTree" id="ENSGT00940000153527"/>
<comment type="subcellular location">
    <subcellularLocation>
        <location evidence="1">Membrane</location>
    </subcellularLocation>
</comment>
<evidence type="ECO:0000256" key="5">
    <source>
        <dbReference type="ARBA" id="ARBA00023157"/>
    </source>
</evidence>
<dbReference type="Ensembl" id="ENSOANT00000020776.2">
    <property type="protein sequence ID" value="ENSOANP00000020773.2"/>
    <property type="gene ID" value="ENSOANG00000013146.3"/>
</dbReference>
<dbReference type="GO" id="GO:0005102">
    <property type="term" value="F:signaling receptor binding"/>
    <property type="evidence" value="ECO:0000318"/>
    <property type="project" value="GO_Central"/>
</dbReference>
<dbReference type="SMART" id="SM00406">
    <property type="entry name" value="IGv"/>
    <property type="match status" value="1"/>
</dbReference>
<evidence type="ECO:0000313" key="9">
    <source>
        <dbReference type="Ensembl" id="ENSOANP00000020773.2"/>
    </source>
</evidence>
<keyword evidence="5" id="KW-1015">Disulfide bond</keyword>
<reference evidence="9" key="2">
    <citation type="submission" date="2025-09" db="UniProtKB">
        <authorList>
            <consortium name="Ensembl"/>
        </authorList>
    </citation>
    <scope>IDENTIFICATION</scope>
    <source>
        <strain evidence="9">Glennie</strain>
    </source>
</reference>
<dbReference type="Gene3D" id="2.60.40.10">
    <property type="entry name" value="Immunoglobulins"/>
    <property type="match status" value="1"/>
</dbReference>
<evidence type="ECO:0000256" key="2">
    <source>
        <dbReference type="ARBA" id="ARBA00022692"/>
    </source>
</evidence>
<dbReference type="CDD" id="cd05713">
    <property type="entry name" value="IgV_MOG_like"/>
    <property type="match status" value="1"/>
</dbReference>
<keyword evidence="3 7" id="KW-1133">Transmembrane helix</keyword>
<dbReference type="SMART" id="SM00409">
    <property type="entry name" value="IG"/>
    <property type="match status" value="1"/>
</dbReference>
<reference evidence="9" key="1">
    <citation type="submission" date="2025-08" db="UniProtKB">
        <authorList>
            <consortium name="Ensembl"/>
        </authorList>
    </citation>
    <scope>IDENTIFICATION</scope>
    <source>
        <strain evidence="9">Glennie</strain>
    </source>
</reference>
<accession>F6S7D2</accession>